<keyword evidence="2" id="KW-1185">Reference proteome</keyword>
<proteinExistence type="predicted"/>
<dbReference type="PANTHER" id="PTHR13812">
    <property type="entry name" value="KETIMINE REDUCTASE MU-CRYSTALLIN"/>
    <property type="match status" value="1"/>
</dbReference>
<dbReference type="GO" id="GO:0005737">
    <property type="term" value="C:cytoplasm"/>
    <property type="evidence" value="ECO:0007669"/>
    <property type="project" value="TreeGrafter"/>
</dbReference>
<dbReference type="EMBL" id="AP023355">
    <property type="protein sequence ID" value="BCJ36141.1"/>
    <property type="molecule type" value="Genomic_DNA"/>
</dbReference>
<dbReference type="PIRSF" id="PIRSF001439">
    <property type="entry name" value="CryM"/>
    <property type="match status" value="1"/>
</dbReference>
<name>A0A7R7HXY7_9ACTN</name>
<dbReference type="RefSeq" id="WP_203962554.1">
    <property type="nucleotide sequence ID" value="NZ_AP023355.1"/>
</dbReference>
<protein>
    <submittedName>
        <fullName evidence="1">Ornithine cyclodeaminase</fullName>
    </submittedName>
</protein>
<organism evidence="1 2">
    <name type="scientific">Actinocatenispora thailandica</name>
    <dbReference type="NCBI Taxonomy" id="227318"/>
    <lineage>
        <taxon>Bacteria</taxon>
        <taxon>Bacillati</taxon>
        <taxon>Actinomycetota</taxon>
        <taxon>Actinomycetes</taxon>
        <taxon>Micromonosporales</taxon>
        <taxon>Micromonosporaceae</taxon>
        <taxon>Actinocatenispora</taxon>
    </lineage>
</organism>
<dbReference type="PANTHER" id="PTHR13812:SF19">
    <property type="entry name" value="KETIMINE REDUCTASE MU-CRYSTALLIN"/>
    <property type="match status" value="1"/>
</dbReference>
<reference evidence="1 2" key="1">
    <citation type="submission" date="2020-08" db="EMBL/GenBank/DDBJ databases">
        <title>Whole genome shotgun sequence of Actinocatenispora thailandica NBRC 105041.</title>
        <authorList>
            <person name="Komaki H."/>
            <person name="Tamura T."/>
        </authorList>
    </citation>
    <scope>NUCLEOTIDE SEQUENCE [LARGE SCALE GENOMIC DNA]</scope>
    <source>
        <strain evidence="1 2">NBRC 105041</strain>
    </source>
</reference>
<dbReference type="KEGG" id="atl:Athai_36440"/>
<sequence length="313" mass="32032">MSAVAPVPRHVSAAELRSLLPMDAAIAAIDAALAGGLDPEADPARTVLDVPAGQLLLMPASTARYAGVKVAGVAPGNPTRGQPRITGIYLLLDGESLQPLATFDGPALTALRTPAVSAVAIAALTDDRPLDVLLYGTGPQARRHVDAVRAVRPIRRLLVAGRDPARTAAFVDRCGAAGVDTEVAGPSAVGAADLVVCCTSAATPLFDGAALAGHATVVAMGSHQPTAREVDDATVHRCQLYVEARSAALREAGDLLLAGVDEGRALVNLAELGTVPVRPDTPRLFKSVGMAWEDLAVAAAAYPRLGRAPEPGR</sequence>
<dbReference type="InterPro" id="IPR023401">
    <property type="entry name" value="ODC_N"/>
</dbReference>
<dbReference type="SUPFAM" id="SSF51735">
    <property type="entry name" value="NAD(P)-binding Rossmann-fold domains"/>
    <property type="match status" value="1"/>
</dbReference>
<evidence type="ECO:0000313" key="1">
    <source>
        <dbReference type="EMBL" id="BCJ36141.1"/>
    </source>
</evidence>
<dbReference type="Gene3D" id="3.30.1780.10">
    <property type="entry name" value="ornithine cyclodeaminase, domain 1"/>
    <property type="match status" value="1"/>
</dbReference>
<dbReference type="Proteomes" id="UP000611640">
    <property type="component" value="Chromosome"/>
</dbReference>
<dbReference type="Gene3D" id="3.40.50.720">
    <property type="entry name" value="NAD(P)-binding Rossmann-like Domain"/>
    <property type="match status" value="1"/>
</dbReference>
<dbReference type="InterPro" id="IPR036291">
    <property type="entry name" value="NAD(P)-bd_dom_sf"/>
</dbReference>
<dbReference type="Pfam" id="PF02423">
    <property type="entry name" value="OCD_Mu_crystall"/>
    <property type="match status" value="1"/>
</dbReference>
<dbReference type="AlphaFoldDB" id="A0A7R7HXY7"/>
<evidence type="ECO:0000313" key="2">
    <source>
        <dbReference type="Proteomes" id="UP000611640"/>
    </source>
</evidence>
<accession>A0A7R7HXY7</accession>
<dbReference type="InterPro" id="IPR003462">
    <property type="entry name" value="ODC_Mu_crystall"/>
</dbReference>
<gene>
    <name evidence="1" type="ORF">Athai_36440</name>
</gene>